<feature type="domain" description="Adenosine deaminase" evidence="6">
    <location>
        <begin position="17"/>
        <end position="337"/>
    </location>
</feature>
<dbReference type="CDD" id="cd01320">
    <property type="entry name" value="ADA"/>
    <property type="match status" value="1"/>
</dbReference>
<evidence type="ECO:0000313" key="7">
    <source>
        <dbReference type="EMBL" id="GGI13278.1"/>
    </source>
</evidence>
<keyword evidence="4 5" id="KW-0546">Nucleotide metabolism</keyword>
<dbReference type="PANTHER" id="PTHR43114:SF6">
    <property type="entry name" value="ADENINE DEAMINASE"/>
    <property type="match status" value="1"/>
</dbReference>
<dbReference type="GO" id="GO:0006146">
    <property type="term" value="P:adenine catabolic process"/>
    <property type="evidence" value="ECO:0007669"/>
    <property type="project" value="UniProtKB-UniRule"/>
</dbReference>
<keyword evidence="1 5" id="KW-0479">Metal-binding</keyword>
<comment type="caution">
    <text evidence="7">The sequence shown here is derived from an EMBL/GenBank/DDBJ whole genome shotgun (WGS) entry which is preliminary data.</text>
</comment>
<dbReference type="Proteomes" id="UP000619536">
    <property type="component" value="Unassembled WGS sequence"/>
</dbReference>
<feature type="binding site" evidence="5">
    <location>
        <position position="283"/>
    </location>
    <ligand>
        <name>Zn(2+)</name>
        <dbReference type="ChEBI" id="CHEBI:29105"/>
        <note>catalytic</note>
    </ligand>
</feature>
<name>A0A8J3AMX5_9BIFI</name>
<feature type="binding site" evidence="5">
    <location>
        <position position="284"/>
    </location>
    <ligand>
        <name>substrate</name>
    </ligand>
</feature>
<comment type="similarity">
    <text evidence="5">Belongs to the metallo-dependent hydrolases superfamily. Adenosine and AMP deaminases family. Adenine deaminase type 2 subfamily.</text>
</comment>
<dbReference type="InterPro" id="IPR006330">
    <property type="entry name" value="Ado/ade_deaminase"/>
</dbReference>
<proteinExistence type="inferred from homology"/>
<evidence type="ECO:0000259" key="6">
    <source>
        <dbReference type="Pfam" id="PF00962"/>
    </source>
</evidence>
<feature type="binding site" evidence="5">
    <location>
        <position position="202"/>
    </location>
    <ligand>
        <name>Zn(2+)</name>
        <dbReference type="ChEBI" id="CHEBI:29105"/>
        <note>catalytic</note>
    </ligand>
</feature>
<dbReference type="RefSeq" id="WP_188354662.1">
    <property type="nucleotide sequence ID" value="NZ_BMDH01000001.1"/>
</dbReference>
<feature type="site" description="Important for catalytic activity" evidence="5">
    <location>
        <position position="226"/>
    </location>
</feature>
<dbReference type="AlphaFoldDB" id="A0A8J3AMX5"/>
<dbReference type="GO" id="GO:0008270">
    <property type="term" value="F:zinc ion binding"/>
    <property type="evidence" value="ECO:0007669"/>
    <property type="project" value="UniProtKB-UniRule"/>
</dbReference>
<feature type="binding site" evidence="5">
    <location>
        <position position="24"/>
    </location>
    <ligand>
        <name>Zn(2+)</name>
        <dbReference type="ChEBI" id="CHEBI:29105"/>
        <note>catalytic</note>
    </ligand>
</feature>
<feature type="binding site" evidence="5">
    <location>
        <position position="22"/>
    </location>
    <ligand>
        <name>Zn(2+)</name>
        <dbReference type="ChEBI" id="CHEBI:29105"/>
        <note>catalytic</note>
    </ligand>
</feature>
<gene>
    <name evidence="7" type="ORF">GCM10007377_05160</name>
</gene>
<dbReference type="EC" id="3.5.4.2" evidence="5"/>
<dbReference type="PANTHER" id="PTHR43114">
    <property type="entry name" value="ADENINE DEAMINASE"/>
    <property type="match status" value="1"/>
</dbReference>
<evidence type="ECO:0000256" key="3">
    <source>
        <dbReference type="ARBA" id="ARBA00022833"/>
    </source>
</evidence>
<accession>A0A8J3AMX5</accession>
<dbReference type="GO" id="GO:0000034">
    <property type="term" value="F:adenine deaminase activity"/>
    <property type="evidence" value="ECO:0007669"/>
    <property type="project" value="UniProtKB-UniRule"/>
</dbReference>
<dbReference type="GO" id="GO:0005829">
    <property type="term" value="C:cytosol"/>
    <property type="evidence" value="ECO:0007669"/>
    <property type="project" value="TreeGrafter"/>
</dbReference>
<comment type="catalytic activity">
    <reaction evidence="5">
        <text>adenine + H2O + H(+) = hypoxanthine + NH4(+)</text>
        <dbReference type="Rhea" id="RHEA:23688"/>
        <dbReference type="ChEBI" id="CHEBI:15377"/>
        <dbReference type="ChEBI" id="CHEBI:15378"/>
        <dbReference type="ChEBI" id="CHEBI:16708"/>
        <dbReference type="ChEBI" id="CHEBI:17368"/>
        <dbReference type="ChEBI" id="CHEBI:28938"/>
        <dbReference type="EC" id="3.5.4.2"/>
    </reaction>
</comment>
<keyword evidence="2 5" id="KW-0378">Hydrolase</keyword>
<dbReference type="HAMAP" id="MF_01962">
    <property type="entry name" value="Adenine_deaminase"/>
    <property type="match status" value="1"/>
</dbReference>
<dbReference type="InterPro" id="IPR028892">
    <property type="entry name" value="ADE"/>
</dbReference>
<keyword evidence="8" id="KW-1185">Reference proteome</keyword>
<comment type="cofactor">
    <cofactor evidence="5">
        <name>Zn(2+)</name>
        <dbReference type="ChEBI" id="CHEBI:29105"/>
    </cofactor>
    <text evidence="5">Binds 1 zinc ion per subunit.</text>
</comment>
<dbReference type="GO" id="GO:0009117">
    <property type="term" value="P:nucleotide metabolic process"/>
    <property type="evidence" value="ECO:0007669"/>
    <property type="project" value="UniProtKB-KW"/>
</dbReference>
<evidence type="ECO:0000256" key="2">
    <source>
        <dbReference type="ARBA" id="ARBA00022801"/>
    </source>
</evidence>
<dbReference type="InterPro" id="IPR032466">
    <property type="entry name" value="Metal_Hydrolase"/>
</dbReference>
<organism evidence="7 8">
    <name type="scientific">Galliscardovia ingluviei</name>
    <dbReference type="NCBI Taxonomy" id="1769422"/>
    <lineage>
        <taxon>Bacteria</taxon>
        <taxon>Bacillati</taxon>
        <taxon>Actinomycetota</taxon>
        <taxon>Actinomycetes</taxon>
        <taxon>Bifidobacteriales</taxon>
        <taxon>Bifidobacteriaceae</taxon>
        <taxon>Galliscardovia</taxon>
    </lineage>
</organism>
<dbReference type="Pfam" id="PF00962">
    <property type="entry name" value="A_deaminase"/>
    <property type="match status" value="1"/>
</dbReference>
<dbReference type="SUPFAM" id="SSF51556">
    <property type="entry name" value="Metallo-dependent hydrolases"/>
    <property type="match status" value="1"/>
</dbReference>
<comment type="function">
    <text evidence="5">Catalyzes the hydrolytic deamination of adenine to hypoxanthine. Plays an important role in the purine salvage pathway and in nitrogen catabolism.</text>
</comment>
<dbReference type="GO" id="GO:0043103">
    <property type="term" value="P:hypoxanthine salvage"/>
    <property type="evidence" value="ECO:0007669"/>
    <property type="project" value="UniProtKB-UniRule"/>
</dbReference>
<sequence length="343" mass="38367">MIEQHATLSRQAICQLPKAELHLHIEGTLEPQLALALAERNHIALPYASLEELRKQYAFTNLQSFLDLYYQLMGTLKTSEDFRDLMIAYLEHAHDDGVRHAEIFFDPQVHVHNGLDYNMVLDGLLAGMQYGRENFGITSSLILCIVRDMPVEDAHRILDLAAPRADELCGIGLDSAEVGYPPELFDEVFARARAMGLHVVAHAGEEGPSSYVEQALNILHVERIDHGVRAIDDAQVVQQCARDRIGMTSCPLSNRRLQVVDDISKLPLRALLEAGVPVSVHSDDPAYFGGYIADNYQALANIGFSAAELAQFAQHSIETSFIDEHERQTLLKELEQWRAQYVA</sequence>
<reference evidence="7" key="1">
    <citation type="journal article" date="2014" name="Int. J. Syst. Evol. Microbiol.">
        <title>Complete genome sequence of Corynebacterium casei LMG S-19264T (=DSM 44701T), isolated from a smear-ripened cheese.</title>
        <authorList>
            <consortium name="US DOE Joint Genome Institute (JGI-PGF)"/>
            <person name="Walter F."/>
            <person name="Albersmeier A."/>
            <person name="Kalinowski J."/>
            <person name="Ruckert C."/>
        </authorList>
    </citation>
    <scope>NUCLEOTIDE SEQUENCE</scope>
    <source>
        <strain evidence="7">CCM 8606</strain>
    </source>
</reference>
<dbReference type="Gene3D" id="3.20.20.140">
    <property type="entry name" value="Metal-dependent hydrolases"/>
    <property type="match status" value="1"/>
</dbReference>
<reference evidence="7" key="2">
    <citation type="submission" date="2020-09" db="EMBL/GenBank/DDBJ databases">
        <authorList>
            <person name="Sun Q."/>
            <person name="Sedlacek I."/>
        </authorList>
    </citation>
    <scope>NUCLEOTIDE SEQUENCE</scope>
    <source>
        <strain evidence="7">CCM 8606</strain>
    </source>
</reference>
<evidence type="ECO:0000313" key="8">
    <source>
        <dbReference type="Proteomes" id="UP000619536"/>
    </source>
</evidence>
<dbReference type="InterPro" id="IPR001365">
    <property type="entry name" value="A_deaminase_dom"/>
</dbReference>
<keyword evidence="3 5" id="KW-0862">Zinc</keyword>
<evidence type="ECO:0000256" key="1">
    <source>
        <dbReference type="ARBA" id="ARBA00022723"/>
    </source>
</evidence>
<dbReference type="NCBIfam" id="TIGR01430">
    <property type="entry name" value="aden_deam"/>
    <property type="match status" value="1"/>
</dbReference>
<dbReference type="NCBIfam" id="NF006850">
    <property type="entry name" value="PRK09358.1-6"/>
    <property type="match status" value="1"/>
</dbReference>
<feature type="active site" description="Proton donor" evidence="5">
    <location>
        <position position="205"/>
    </location>
</feature>
<evidence type="ECO:0000256" key="4">
    <source>
        <dbReference type="ARBA" id="ARBA00023080"/>
    </source>
</evidence>
<evidence type="ECO:0000256" key="5">
    <source>
        <dbReference type="HAMAP-Rule" id="MF_01962"/>
    </source>
</evidence>
<dbReference type="EMBL" id="BMDH01000001">
    <property type="protein sequence ID" value="GGI13278.1"/>
    <property type="molecule type" value="Genomic_DNA"/>
</dbReference>
<protein>
    <recommendedName>
        <fullName evidence="5">Adenine deaminase</fullName>
        <shortName evidence="5">ADE</shortName>
        <ecNumber evidence="5">3.5.4.2</ecNumber>
    </recommendedName>
    <alternativeName>
        <fullName evidence="5">Adenine aminohydrolase</fullName>
        <shortName evidence="5">AAH</shortName>
    </alternativeName>
</protein>